<dbReference type="RefSeq" id="WP_379702357.1">
    <property type="nucleotide sequence ID" value="NZ_JBHTAT010000001.1"/>
</dbReference>
<name>A0ABD5ZVS8_9EURY</name>
<dbReference type="Proteomes" id="UP001596434">
    <property type="component" value="Unassembled WGS sequence"/>
</dbReference>
<evidence type="ECO:0008006" key="3">
    <source>
        <dbReference type="Google" id="ProtNLM"/>
    </source>
</evidence>
<dbReference type="EMBL" id="JBHTAT010000001">
    <property type="protein sequence ID" value="MFC7254148.1"/>
    <property type="molecule type" value="Genomic_DNA"/>
</dbReference>
<dbReference type="GeneID" id="96952442"/>
<sequence>MFDHTTRRRFVVAAGALTTATLAGCADFGSDGDDETNVTSMDE</sequence>
<organism evidence="1 2">
    <name type="scientific">Haloplanus litoreus</name>
    <dbReference type="NCBI Taxonomy" id="767515"/>
    <lineage>
        <taxon>Archaea</taxon>
        <taxon>Methanobacteriati</taxon>
        <taxon>Methanobacteriota</taxon>
        <taxon>Stenosarchaea group</taxon>
        <taxon>Halobacteria</taxon>
        <taxon>Halobacteriales</taxon>
        <taxon>Haloferacaceae</taxon>
        <taxon>Haloplanus</taxon>
    </lineage>
</organism>
<comment type="caution">
    <text evidence="1">The sequence shown here is derived from an EMBL/GenBank/DDBJ whole genome shotgun (WGS) entry which is preliminary data.</text>
</comment>
<dbReference type="AlphaFoldDB" id="A0ABD5ZVS8"/>
<gene>
    <name evidence="1" type="ORF">ACFQKE_02285</name>
</gene>
<protein>
    <recommendedName>
        <fullName evidence="3">TAT (Twin-arginine translocation) pathway signal sequence</fullName>
    </recommendedName>
</protein>
<evidence type="ECO:0000313" key="2">
    <source>
        <dbReference type="Proteomes" id="UP001596434"/>
    </source>
</evidence>
<proteinExistence type="predicted"/>
<reference evidence="1 2" key="1">
    <citation type="journal article" date="2019" name="Int. J. Syst. Evol. Microbiol.">
        <title>The Global Catalogue of Microorganisms (GCM) 10K type strain sequencing project: providing services to taxonomists for standard genome sequencing and annotation.</title>
        <authorList>
            <consortium name="The Broad Institute Genomics Platform"/>
            <consortium name="The Broad Institute Genome Sequencing Center for Infectious Disease"/>
            <person name="Wu L."/>
            <person name="Ma J."/>
        </authorList>
    </citation>
    <scope>NUCLEOTIDE SEQUENCE [LARGE SCALE GENOMIC DNA]</scope>
    <source>
        <strain evidence="1 2">GX21</strain>
    </source>
</reference>
<evidence type="ECO:0000313" key="1">
    <source>
        <dbReference type="EMBL" id="MFC7254148.1"/>
    </source>
</evidence>
<dbReference type="PROSITE" id="PS51257">
    <property type="entry name" value="PROKAR_LIPOPROTEIN"/>
    <property type="match status" value="1"/>
</dbReference>
<keyword evidence="2" id="KW-1185">Reference proteome</keyword>
<accession>A0ABD5ZVS8</accession>